<gene>
    <name evidence="3" type="ORF">UY44_C0011G0002</name>
</gene>
<dbReference type="InterPro" id="IPR010131">
    <property type="entry name" value="MdtP/NodT-like"/>
</dbReference>
<dbReference type="Pfam" id="PF02321">
    <property type="entry name" value="OEP"/>
    <property type="match status" value="1"/>
</dbReference>
<dbReference type="Proteomes" id="UP000033965">
    <property type="component" value="Unassembled WGS sequence"/>
</dbReference>
<dbReference type="InterPro" id="IPR003423">
    <property type="entry name" value="OMP_efflux"/>
</dbReference>
<feature type="compositionally biased region" description="Polar residues" evidence="2">
    <location>
        <begin position="465"/>
        <end position="476"/>
    </location>
</feature>
<evidence type="ECO:0000256" key="2">
    <source>
        <dbReference type="SAM" id="MobiDB-lite"/>
    </source>
</evidence>
<sequence>MMETPSGLHSIRIKVPVLFFISISVVVSGCASVSTNGDLKHLQEKIEQRTHKKLNWGLGSKNEEIIQQKIQNVLQDKLTVDAAVEIALMNNPSLQAAFEELGVTKAELVQAGLLKNPSVHGFFRNPTHDGKTNTEFEVKQDILSILTLPLRKGLTHTQLEQAQYSVGEAVLRLDREVRNAYYTLQAAQQMYAMQEKILKAEESALVLAERQFEAGNVNDLVVTGHQLALNRAQLDLSQREMEVNEAKETLGRLMGLSSREMDWDIQESLPYISKEEPLLKELEDKAMSQNFALLMANQEVKTREQALKVSRVNMLPEMQAGFNTEKETDGGRLEGPVFEVEVPLFDQKQTFVARSKAQLRQSQERLRAKEDEVLSSVRSKYNRLLVTKNMVETYLQSVLPLHAKFIESLQRHYNFMLVGVYDLLDAKKEEIESYHKFVVSLKEYWILRSELELLAGEKIEYIPADSSSKEMTPQTPSHEHHHGGK</sequence>
<dbReference type="Gene3D" id="1.20.1600.10">
    <property type="entry name" value="Outer membrane efflux proteins (OEP)"/>
    <property type="match status" value="1"/>
</dbReference>
<name>A0A0G1VPH9_9BACT</name>
<dbReference type="GO" id="GO:0015562">
    <property type="term" value="F:efflux transmembrane transporter activity"/>
    <property type="evidence" value="ECO:0007669"/>
    <property type="project" value="InterPro"/>
</dbReference>
<dbReference type="PANTHER" id="PTHR30203">
    <property type="entry name" value="OUTER MEMBRANE CATION EFFLUX PROTEIN"/>
    <property type="match status" value="1"/>
</dbReference>
<dbReference type="AlphaFoldDB" id="A0A0G1VPH9"/>
<evidence type="ECO:0000313" key="3">
    <source>
        <dbReference type="EMBL" id="KKW08366.1"/>
    </source>
</evidence>
<comment type="similarity">
    <text evidence="1">Belongs to the outer membrane factor (OMF) (TC 1.B.17) family.</text>
</comment>
<dbReference type="PANTHER" id="PTHR30203:SF24">
    <property type="entry name" value="BLR4935 PROTEIN"/>
    <property type="match status" value="1"/>
</dbReference>
<reference evidence="3 4" key="1">
    <citation type="journal article" date="2015" name="Nature">
        <title>rRNA introns, odd ribosomes, and small enigmatic genomes across a large radiation of phyla.</title>
        <authorList>
            <person name="Brown C.T."/>
            <person name="Hug L.A."/>
            <person name="Thomas B.C."/>
            <person name="Sharon I."/>
            <person name="Castelle C.J."/>
            <person name="Singh A."/>
            <person name="Wilkins M.J."/>
            <person name="Williams K.H."/>
            <person name="Banfield J.F."/>
        </authorList>
    </citation>
    <scope>NUCLEOTIDE SEQUENCE [LARGE SCALE GENOMIC DNA]</scope>
</reference>
<organism evidence="3 4">
    <name type="scientific">Candidatus Kaiserbacteria bacterium GW2011_GWA2_49_19</name>
    <dbReference type="NCBI Taxonomy" id="1618669"/>
    <lineage>
        <taxon>Bacteria</taxon>
        <taxon>Candidatus Kaiseribacteriota</taxon>
    </lineage>
</organism>
<protein>
    <submittedName>
        <fullName evidence="3">Outermembrane (Copper) efflux protein</fullName>
    </submittedName>
</protein>
<evidence type="ECO:0000256" key="1">
    <source>
        <dbReference type="ARBA" id="ARBA00007613"/>
    </source>
</evidence>
<dbReference type="SUPFAM" id="SSF56954">
    <property type="entry name" value="Outer membrane efflux proteins (OEP)"/>
    <property type="match status" value="1"/>
</dbReference>
<comment type="caution">
    <text evidence="3">The sequence shown here is derived from an EMBL/GenBank/DDBJ whole genome shotgun (WGS) entry which is preliminary data.</text>
</comment>
<proteinExistence type="inferred from homology"/>
<accession>A0A0G1VPH9</accession>
<evidence type="ECO:0000313" key="4">
    <source>
        <dbReference type="Proteomes" id="UP000033965"/>
    </source>
</evidence>
<dbReference type="EMBL" id="LCPZ01000011">
    <property type="protein sequence ID" value="KKW08366.1"/>
    <property type="molecule type" value="Genomic_DNA"/>
</dbReference>
<feature type="region of interest" description="Disordered" evidence="2">
    <location>
        <begin position="465"/>
        <end position="485"/>
    </location>
</feature>